<comment type="caution">
    <text evidence="11">The sequence shown here is derived from an EMBL/GenBank/DDBJ whole genome shotgun (WGS) entry which is preliminary data.</text>
</comment>
<keyword evidence="3 8" id="KW-0812">Transmembrane</keyword>
<dbReference type="InterPro" id="IPR036259">
    <property type="entry name" value="MFS_trans_sf"/>
</dbReference>
<feature type="transmembrane region" description="Helical" evidence="8">
    <location>
        <begin position="487"/>
        <end position="504"/>
    </location>
</feature>
<protein>
    <submittedName>
        <fullName evidence="11">Protein kinase and PP2C-like domain-containing protein</fullName>
    </submittedName>
</protein>
<comment type="similarity">
    <text evidence="6">Belongs to the major facilitator superfamily. Phosphate:H(+) symporter (TC 2.A.1.9) family.</text>
</comment>
<accession>A0A9N7NT98</accession>
<dbReference type="GO" id="GO:0005524">
    <property type="term" value="F:ATP binding"/>
    <property type="evidence" value="ECO:0007669"/>
    <property type="project" value="InterPro"/>
</dbReference>
<evidence type="ECO:0000256" key="1">
    <source>
        <dbReference type="ARBA" id="ARBA00004141"/>
    </source>
</evidence>
<evidence type="ECO:0000256" key="4">
    <source>
        <dbReference type="ARBA" id="ARBA00022989"/>
    </source>
</evidence>
<dbReference type="InterPro" id="IPR011009">
    <property type="entry name" value="Kinase-like_dom_sf"/>
</dbReference>
<dbReference type="Pfam" id="PF00854">
    <property type="entry name" value="PTR2"/>
    <property type="match status" value="2"/>
</dbReference>
<evidence type="ECO:0000256" key="6">
    <source>
        <dbReference type="ARBA" id="ARBA00044504"/>
    </source>
</evidence>
<keyword evidence="12" id="KW-1185">Reference proteome</keyword>
<evidence type="ECO:0000256" key="8">
    <source>
        <dbReference type="SAM" id="Phobius"/>
    </source>
</evidence>
<dbReference type="SMART" id="SM00220">
    <property type="entry name" value="S_TKc"/>
    <property type="match status" value="1"/>
</dbReference>
<feature type="transmembrane region" description="Helical" evidence="8">
    <location>
        <begin position="191"/>
        <end position="210"/>
    </location>
</feature>
<dbReference type="SMART" id="SM00331">
    <property type="entry name" value="PP2C_SIG"/>
    <property type="match status" value="1"/>
</dbReference>
<dbReference type="GO" id="GO:0016020">
    <property type="term" value="C:membrane"/>
    <property type="evidence" value="ECO:0007669"/>
    <property type="project" value="UniProtKB-SubCell"/>
</dbReference>
<evidence type="ECO:0000256" key="3">
    <source>
        <dbReference type="ARBA" id="ARBA00022692"/>
    </source>
</evidence>
<dbReference type="InterPro" id="IPR036457">
    <property type="entry name" value="PPM-type-like_dom_sf"/>
</dbReference>
<evidence type="ECO:0000256" key="2">
    <source>
        <dbReference type="ARBA" id="ARBA00005982"/>
    </source>
</evidence>
<feature type="transmembrane region" description="Helical" evidence="8">
    <location>
        <begin position="399"/>
        <end position="423"/>
    </location>
</feature>
<dbReference type="Pfam" id="PF00481">
    <property type="entry name" value="PP2C"/>
    <property type="match status" value="1"/>
</dbReference>
<dbReference type="PROSITE" id="PS50011">
    <property type="entry name" value="PROTEIN_KINASE_DOM"/>
    <property type="match status" value="1"/>
</dbReference>
<feature type="transmembrane region" description="Helical" evidence="8">
    <location>
        <begin position="216"/>
        <end position="236"/>
    </location>
</feature>
<keyword evidence="4 8" id="KW-1133">Transmembrane helix</keyword>
<dbReference type="SUPFAM" id="SSF56112">
    <property type="entry name" value="Protein kinase-like (PK-like)"/>
    <property type="match status" value="1"/>
</dbReference>
<evidence type="ECO:0000256" key="5">
    <source>
        <dbReference type="ARBA" id="ARBA00023136"/>
    </source>
</evidence>
<feature type="compositionally biased region" description="Basic and acidic residues" evidence="7">
    <location>
        <begin position="810"/>
        <end position="836"/>
    </location>
</feature>
<feature type="domain" description="PPM-type phosphatase" evidence="10">
    <location>
        <begin position="878"/>
        <end position="1136"/>
    </location>
</feature>
<comment type="subcellular location">
    <subcellularLocation>
        <location evidence="1">Membrane</location>
        <topology evidence="1">Multi-pass membrane protein</topology>
    </subcellularLocation>
</comment>
<feature type="region of interest" description="Disordered" evidence="7">
    <location>
        <begin position="810"/>
        <end position="849"/>
    </location>
</feature>
<keyword evidence="5 8" id="KW-0472">Membrane</keyword>
<organism evidence="11 12">
    <name type="scientific">Striga hermonthica</name>
    <name type="common">Purple witchweed</name>
    <name type="synonym">Buchnera hermonthica</name>
    <dbReference type="NCBI Taxonomy" id="68872"/>
    <lineage>
        <taxon>Eukaryota</taxon>
        <taxon>Viridiplantae</taxon>
        <taxon>Streptophyta</taxon>
        <taxon>Embryophyta</taxon>
        <taxon>Tracheophyta</taxon>
        <taxon>Spermatophyta</taxon>
        <taxon>Magnoliopsida</taxon>
        <taxon>eudicotyledons</taxon>
        <taxon>Gunneridae</taxon>
        <taxon>Pentapetalae</taxon>
        <taxon>asterids</taxon>
        <taxon>lamiids</taxon>
        <taxon>Lamiales</taxon>
        <taxon>Orobanchaceae</taxon>
        <taxon>Buchnereae</taxon>
        <taxon>Striga</taxon>
    </lineage>
</organism>
<dbReference type="GO" id="GO:0022857">
    <property type="term" value="F:transmembrane transporter activity"/>
    <property type="evidence" value="ECO:0007669"/>
    <property type="project" value="InterPro"/>
</dbReference>
<dbReference type="EMBL" id="CACSLK010030184">
    <property type="protein sequence ID" value="CAA0837399.1"/>
    <property type="molecule type" value="Genomic_DNA"/>
</dbReference>
<comment type="similarity">
    <text evidence="2">Belongs to the major facilitator superfamily. Proton-dependent oligopeptide transporter (POT/PTR) (TC 2.A.17) family.</text>
</comment>
<dbReference type="SMART" id="SM00332">
    <property type="entry name" value="PP2Cc"/>
    <property type="match status" value="1"/>
</dbReference>
<dbReference type="InterPro" id="IPR008271">
    <property type="entry name" value="Ser/Thr_kinase_AS"/>
</dbReference>
<dbReference type="InterPro" id="IPR000109">
    <property type="entry name" value="POT_fam"/>
</dbReference>
<dbReference type="OrthoDB" id="10264738at2759"/>
<keyword evidence="11" id="KW-0418">Kinase</keyword>
<dbReference type="Gene3D" id="1.20.1250.20">
    <property type="entry name" value="MFS general substrate transporter like domains"/>
    <property type="match status" value="1"/>
</dbReference>
<proteinExistence type="inferred from homology"/>
<evidence type="ECO:0000313" key="12">
    <source>
        <dbReference type="Proteomes" id="UP001153555"/>
    </source>
</evidence>
<feature type="transmembrane region" description="Helical" evidence="8">
    <location>
        <begin position="318"/>
        <end position="338"/>
    </location>
</feature>
<dbReference type="SUPFAM" id="SSF81606">
    <property type="entry name" value="PP2C-like"/>
    <property type="match status" value="1"/>
</dbReference>
<feature type="transmembrane region" description="Helical" evidence="8">
    <location>
        <begin position="100"/>
        <end position="126"/>
    </location>
</feature>
<name>A0A9N7NT98_STRHE</name>
<keyword evidence="11" id="KW-0808">Transferase</keyword>
<feature type="transmembrane region" description="Helical" evidence="8">
    <location>
        <begin position="358"/>
        <end position="379"/>
    </location>
</feature>
<dbReference type="AlphaFoldDB" id="A0A9N7NT98"/>
<dbReference type="PROSITE" id="PS51746">
    <property type="entry name" value="PPM_2"/>
    <property type="match status" value="1"/>
</dbReference>
<dbReference type="GO" id="GO:0004672">
    <property type="term" value="F:protein kinase activity"/>
    <property type="evidence" value="ECO:0007669"/>
    <property type="project" value="InterPro"/>
</dbReference>
<dbReference type="CDD" id="cd00143">
    <property type="entry name" value="PP2Cc"/>
    <property type="match status" value="1"/>
</dbReference>
<feature type="domain" description="Protein kinase" evidence="9">
    <location>
        <begin position="518"/>
        <end position="810"/>
    </location>
</feature>
<evidence type="ECO:0000313" key="11">
    <source>
        <dbReference type="EMBL" id="CAA0837399.1"/>
    </source>
</evidence>
<evidence type="ECO:0000256" key="7">
    <source>
        <dbReference type="SAM" id="MobiDB-lite"/>
    </source>
</evidence>
<gene>
    <name evidence="11" type="ORF">SHERM_04370</name>
</gene>
<sequence length="1146" mass="127463">MDKFELEKKVISEDGEEQRQEFKGKKKQLGGVRTMPFILANEICDRFAGAGFHANMITYLTQVLNLPLVKASNTLSNFGGTSNFTPIIGAFLADSIAGRFWTIVIGSIFYLMGMITITTSSILPQLRPLPCPTQVDCREASDRQLWVLYTGLLLTSLGTGGLRPCVATFAADQFDMAKQKIDPTAWNFFNWYFFSMGAASLLALTVVVYVQDNISWSWGLGIPTIAMALSLVAFVVGSSLYRKIRPGGSPYVRVAQVVVAAFRKRKVDIPSDPNLLYRNRALDARISTDGTLLHSDQFSFTIQQARTMDRHLSHSFQIPPASMSIFSTLTVLVTLPLYDRLLLPLARRLTSNPVGITSLQRMGIGYTISIFGSIVSALVEIRRKNAAAKYGLLDRPAAVVPISVFWLVPQYCVHGLSEVFMAVGHMEFLYDQSPESMRSTASALYWIAIAIGNYLSTGMVSLVHGCTGSKENWLPDRNLNRGKLENYYWLVTCVQVVNLVYYAACAWCYTYKPIGEAMESEDVESDEEDGKVRSAESVVYEGVLDGKKVAVKKPVLSTSGDLDKFHKELQLLSKLNHPGILKLVAAHARPPNYMFFFEFYEAGNLARKLHVEEWSPSFGQAIEISAHLAQALQYLHSLGIVHRDVKPANILLNDNLLPHLADFGLAEHKKDLQQVSSRNWKSSGKPTGGFHKKNMVGTIIYMAPEVLRKEVHTEKSDVYSFGVTVNELLTGVVPYTDLRAEAQAHTVLEMNYTEQQLTAAVVSEELRPVLASKKTGASNAFLSLIQRCWDSDPQTRPSFDDIVSELHLMSERREKEQTSTESVKSHDRLDKTETRGYEPTPNWYSNGRNFPDNSQLSPENVGPTWLSSNDGSYSPMLSYGSFSTCGRRETMEDTHFIVPKFCNRSDICFFGILDGHRGAAAAEFSAGALPRILCNLVSMHSPNQSLFEAFVKTDIAFRNELNSHRKKSRAVIQKNMHPGCTATTALVVKNKLFVANAGDCRTILCRAGIPYALSRDHVASCLEERERVINAGGEVQWRVDTWRIGPAALQVTRSIGDDDLKPYVTAEPEITETLLSAEDEYIVMASDGLWDVVSNNDVVKIIRDTVKEAGMCSKRLATEAAERGSKDNITVIVIFLRPVSTAERIY</sequence>
<dbReference type="SUPFAM" id="SSF103473">
    <property type="entry name" value="MFS general substrate transporter"/>
    <property type="match status" value="1"/>
</dbReference>
<dbReference type="FunFam" id="3.60.40.10:FF:000035">
    <property type="entry name" value="Leucine rich repeat protein phosphatase 2c domain containing protein"/>
    <property type="match status" value="1"/>
</dbReference>
<dbReference type="Gene3D" id="3.60.40.10">
    <property type="entry name" value="PPM-type phosphatase domain"/>
    <property type="match status" value="1"/>
</dbReference>
<dbReference type="InterPro" id="IPR000719">
    <property type="entry name" value="Prot_kinase_dom"/>
</dbReference>
<dbReference type="InterPro" id="IPR001932">
    <property type="entry name" value="PPM-type_phosphatase-like_dom"/>
</dbReference>
<evidence type="ECO:0000259" key="9">
    <source>
        <dbReference type="PROSITE" id="PS50011"/>
    </source>
</evidence>
<dbReference type="PANTHER" id="PTHR11654">
    <property type="entry name" value="OLIGOPEPTIDE TRANSPORTER-RELATED"/>
    <property type="match status" value="1"/>
</dbReference>
<dbReference type="Pfam" id="PF00069">
    <property type="entry name" value="Pkinase"/>
    <property type="match status" value="1"/>
</dbReference>
<dbReference type="Proteomes" id="UP001153555">
    <property type="component" value="Unassembled WGS sequence"/>
</dbReference>
<evidence type="ECO:0000259" key="10">
    <source>
        <dbReference type="PROSITE" id="PS51746"/>
    </source>
</evidence>
<dbReference type="PROSITE" id="PS00108">
    <property type="entry name" value="PROTEIN_KINASE_ST"/>
    <property type="match status" value="1"/>
</dbReference>
<feature type="transmembrane region" description="Helical" evidence="8">
    <location>
        <begin position="146"/>
        <end position="170"/>
    </location>
</feature>
<dbReference type="Gene3D" id="1.10.510.10">
    <property type="entry name" value="Transferase(Phosphotransferase) domain 1"/>
    <property type="match status" value="1"/>
</dbReference>
<reference evidence="11" key="1">
    <citation type="submission" date="2019-12" db="EMBL/GenBank/DDBJ databases">
        <authorList>
            <person name="Scholes J."/>
        </authorList>
    </citation>
    <scope>NUCLEOTIDE SEQUENCE</scope>
</reference>
<feature type="transmembrane region" description="Helical" evidence="8">
    <location>
        <begin position="443"/>
        <end position="466"/>
    </location>
</feature>